<dbReference type="EMBL" id="KN839844">
    <property type="protein sequence ID" value="KIJ65134.1"/>
    <property type="molecule type" value="Genomic_DNA"/>
</dbReference>
<dbReference type="UniPathway" id="UPA00753"/>
<evidence type="ECO:0000313" key="3">
    <source>
        <dbReference type="Proteomes" id="UP000053820"/>
    </source>
</evidence>
<evidence type="ECO:0008006" key="4">
    <source>
        <dbReference type="Google" id="ProtNLM"/>
    </source>
</evidence>
<feature type="transmembrane region" description="Helical" evidence="1">
    <location>
        <begin position="145"/>
        <end position="169"/>
    </location>
</feature>
<gene>
    <name evidence="2" type="ORF">HYDPIDRAFT_88847</name>
</gene>
<keyword evidence="1" id="KW-1133">Transmembrane helix</keyword>
<sequence>MDFFRYVTGRLSKVNSDEKAGRIRPETLPTSFFLRRILSPTLRFATLVPPAAFILGVALNGFKQPNWMLKMALPDDGVQSEVKNMLRLAACVANPAMKIIMSRIINHLGDQWHFIGRREKPKVVQTGFYAVVRHPMYSATLIQEALYSVMFWSYVPLVALGIMAGALAIKMPIEEDVIQKDEEVRDEYRAYKKKVPAKIIPFIW</sequence>
<evidence type="ECO:0000256" key="1">
    <source>
        <dbReference type="SAM" id="Phobius"/>
    </source>
</evidence>
<dbReference type="Proteomes" id="UP000053820">
    <property type="component" value="Unassembled WGS sequence"/>
</dbReference>
<keyword evidence="3" id="KW-1185">Reference proteome</keyword>
<dbReference type="InterPro" id="IPR052527">
    <property type="entry name" value="Metal_cation-efflux_comp"/>
</dbReference>
<protein>
    <recommendedName>
        <fullName evidence="4">Protein-S-isoprenylcysteine O-methyltransferase</fullName>
    </recommendedName>
</protein>
<keyword evidence="1" id="KW-0812">Transmembrane</keyword>
<organism evidence="2 3">
    <name type="scientific">Hydnomerulius pinastri MD-312</name>
    <dbReference type="NCBI Taxonomy" id="994086"/>
    <lineage>
        <taxon>Eukaryota</taxon>
        <taxon>Fungi</taxon>
        <taxon>Dikarya</taxon>
        <taxon>Basidiomycota</taxon>
        <taxon>Agaricomycotina</taxon>
        <taxon>Agaricomycetes</taxon>
        <taxon>Agaricomycetidae</taxon>
        <taxon>Boletales</taxon>
        <taxon>Boletales incertae sedis</taxon>
        <taxon>Leucogyrophana</taxon>
    </lineage>
</organism>
<dbReference type="OrthoDB" id="422086at2759"/>
<dbReference type="GO" id="GO:0006656">
    <property type="term" value="P:phosphatidylcholine biosynthetic process"/>
    <property type="evidence" value="ECO:0007669"/>
    <property type="project" value="UniProtKB-UniPathway"/>
</dbReference>
<dbReference type="PANTHER" id="PTHR43847:SF1">
    <property type="entry name" value="BLL3993 PROTEIN"/>
    <property type="match status" value="1"/>
</dbReference>
<reference evidence="2 3" key="1">
    <citation type="submission" date="2014-04" db="EMBL/GenBank/DDBJ databases">
        <title>Evolutionary Origins and Diversification of the Mycorrhizal Mutualists.</title>
        <authorList>
            <consortium name="DOE Joint Genome Institute"/>
            <consortium name="Mycorrhizal Genomics Consortium"/>
            <person name="Kohler A."/>
            <person name="Kuo A."/>
            <person name="Nagy L.G."/>
            <person name="Floudas D."/>
            <person name="Copeland A."/>
            <person name="Barry K.W."/>
            <person name="Cichocki N."/>
            <person name="Veneault-Fourrey C."/>
            <person name="LaButti K."/>
            <person name="Lindquist E.A."/>
            <person name="Lipzen A."/>
            <person name="Lundell T."/>
            <person name="Morin E."/>
            <person name="Murat C."/>
            <person name="Riley R."/>
            <person name="Ohm R."/>
            <person name="Sun H."/>
            <person name="Tunlid A."/>
            <person name="Henrissat B."/>
            <person name="Grigoriev I.V."/>
            <person name="Hibbett D.S."/>
            <person name="Martin F."/>
        </authorList>
    </citation>
    <scope>NUCLEOTIDE SEQUENCE [LARGE SCALE GENOMIC DNA]</scope>
    <source>
        <strain evidence="2 3">MD-312</strain>
    </source>
</reference>
<dbReference type="PANTHER" id="PTHR43847">
    <property type="entry name" value="BLL3993 PROTEIN"/>
    <property type="match status" value="1"/>
</dbReference>
<dbReference type="AlphaFoldDB" id="A0A0C9VHL6"/>
<proteinExistence type="predicted"/>
<accession>A0A0C9VHL6</accession>
<dbReference type="HOGENOM" id="CLU_107690_0_0_1"/>
<name>A0A0C9VHL6_9AGAM</name>
<dbReference type="Gene3D" id="1.20.120.1630">
    <property type="match status" value="1"/>
</dbReference>
<evidence type="ECO:0000313" key="2">
    <source>
        <dbReference type="EMBL" id="KIJ65134.1"/>
    </source>
</evidence>
<keyword evidence="1" id="KW-0472">Membrane</keyword>
<feature type="transmembrane region" description="Helical" evidence="1">
    <location>
        <begin position="44"/>
        <end position="62"/>
    </location>
</feature>